<dbReference type="InterPro" id="IPR013783">
    <property type="entry name" value="Ig-like_fold"/>
</dbReference>
<keyword evidence="1" id="KW-0472">Membrane</keyword>
<evidence type="ECO:0000256" key="1">
    <source>
        <dbReference type="SAM" id="Phobius"/>
    </source>
</evidence>
<dbReference type="EMBL" id="VFPN01000004">
    <property type="protein sequence ID" value="TQM57717.1"/>
    <property type="molecule type" value="Genomic_DNA"/>
</dbReference>
<comment type="caution">
    <text evidence="3">The sequence shown here is derived from an EMBL/GenBank/DDBJ whole genome shotgun (WGS) entry which is preliminary data.</text>
</comment>
<dbReference type="RefSeq" id="WP_141919036.1">
    <property type="nucleotide sequence ID" value="NZ_BAAAYS010000015.1"/>
</dbReference>
<keyword evidence="4" id="KW-1185">Reference proteome</keyword>
<dbReference type="PROSITE" id="PS50835">
    <property type="entry name" value="IG_LIKE"/>
    <property type="match status" value="1"/>
</dbReference>
<dbReference type="Gene3D" id="2.130.10.10">
    <property type="entry name" value="YVTN repeat-like/Quinoprotein amine dehydrogenase"/>
    <property type="match status" value="1"/>
</dbReference>
<dbReference type="OrthoDB" id="4986522at2"/>
<dbReference type="PANTHER" id="PTHR47197:SF3">
    <property type="entry name" value="DIHYDRO-HEME D1 DEHYDROGENASE"/>
    <property type="match status" value="1"/>
</dbReference>
<evidence type="ECO:0000313" key="3">
    <source>
        <dbReference type="EMBL" id="TQM57717.1"/>
    </source>
</evidence>
<gene>
    <name evidence="3" type="ORF">FB466_2713</name>
</gene>
<dbReference type="Gene3D" id="2.60.40.10">
    <property type="entry name" value="Immunoglobulins"/>
    <property type="match status" value="1"/>
</dbReference>
<accession>A0A543HHE8</accession>
<sequence length="1033" mass="106001">MTHVSQRSGPPAGLFHHGKRTLAHLVATALTVGGLTVGIGTAAHAETAPEAVAETVAPVTRDLSFDSQRVQGIPGQYQIAHSDRSDSLYVTGSSGRPPIITGTLAKVDPETLTIEAVADLPVIPHSSGATAGFKRLSNHGVYADDKNGTVWVTNTRDNQVSVYDQDTLKQLWSSYEKNATRDPETGATTVAVEVNHPREVIIDEERGFAYVSAALRGTGDRVAVTVYNTTTFEHVTDIDIPDRVDYPAAGESVYPVTMGFDIDPASGTLYASDFQTDEVYVIDLATQTLQKRIPLNNPNIAQGTRTLQSSSVAINATLGELYTANQGAGGSGWSGLGVYDLTTGAFKYNIQTGSRALAVAADTEKNLIYVADFADGTVTVVDALSRGVIETITVSARSANHIIVANGSAYVVDKSGDFTGVEIPWGLDFLTGNVGTSATEVKGYTGTPPVLADPTPITADGITKITPGTSVPHVYVQNTTSIVPGGEVVLSGSGFAPGQQLAVKIDGDAFGLVGGGEGEAGSETTRGRIQADASGSFTGEKVTVPAETLVGTKAITPGEHTVSLLDSSPVTSVQATFVTATAATCEATPLAPVESTREDGDGAVLRTPAEVVVGQPIVLSGTGFKVTAGTSGPVFINQPTGGIGPVNVANRTIENQIPGSTYSDARAQGVWQADASGNWNLSIPFPTPANSTIPAGFEWRAGQTQTLRVLTGSLAAGDTIRSIEATFRVVDTLSTAVDPDCVAVAPTTPAVYAAGTSSPSPQTFAGYPELGAQYRAPTITASPVSVSVPTGDSATFTASASGIPAPTVQWQSSSNGTVWSDIPGATQVTLTVEKAEKLASGTRYRAVFSNLKGEATSEVATLLVSVPEPTEHEGAEAVAATTEELLPRGAGELTVVQTGSTVTVGNIPLADGEWVWAYGYSAATARGAHPVLDGATTVDVSGFAGGEHHLALYDGANLLGYVPFVVAQEAAAVEAAMVEAGSVDSGVAGSSGGAQLTNTGAEDAGLAWFAALVLVAGAGLVLRGRRRAADASA</sequence>
<dbReference type="PANTHER" id="PTHR47197">
    <property type="entry name" value="PROTEIN NIRF"/>
    <property type="match status" value="1"/>
</dbReference>
<keyword evidence="1" id="KW-1133">Transmembrane helix</keyword>
<dbReference type="InterPro" id="IPR007110">
    <property type="entry name" value="Ig-like_dom"/>
</dbReference>
<evidence type="ECO:0000313" key="4">
    <source>
        <dbReference type="Proteomes" id="UP000318331"/>
    </source>
</evidence>
<dbReference type="Pfam" id="PF00047">
    <property type="entry name" value="ig"/>
    <property type="match status" value="1"/>
</dbReference>
<dbReference type="InterPro" id="IPR051200">
    <property type="entry name" value="Host-pathogen_enzymatic-act"/>
</dbReference>
<reference evidence="3 4" key="1">
    <citation type="submission" date="2019-06" db="EMBL/GenBank/DDBJ databases">
        <title>Sequencing the genomes of 1000 actinobacteria strains.</title>
        <authorList>
            <person name="Klenk H.-P."/>
        </authorList>
    </citation>
    <scope>NUCLEOTIDE SEQUENCE [LARGE SCALE GENOMIC DNA]</scope>
    <source>
        <strain evidence="3 4">DSM 18031</strain>
    </source>
</reference>
<keyword evidence="1" id="KW-0812">Transmembrane</keyword>
<dbReference type="SUPFAM" id="SSF48726">
    <property type="entry name" value="Immunoglobulin"/>
    <property type="match status" value="1"/>
</dbReference>
<protein>
    <submittedName>
        <fullName evidence="3">Ig-like domain-containing protein</fullName>
    </submittedName>
</protein>
<dbReference type="GO" id="GO:0005975">
    <property type="term" value="P:carbohydrate metabolic process"/>
    <property type="evidence" value="ECO:0007669"/>
    <property type="project" value="UniProtKB-ARBA"/>
</dbReference>
<dbReference type="SUPFAM" id="SSF50969">
    <property type="entry name" value="YVTN repeat-like/Quinoprotein amine dehydrogenase"/>
    <property type="match status" value="1"/>
</dbReference>
<organism evidence="3 4">
    <name type="scientific">Klugiella xanthotipulae</name>
    <dbReference type="NCBI Taxonomy" id="244735"/>
    <lineage>
        <taxon>Bacteria</taxon>
        <taxon>Bacillati</taxon>
        <taxon>Actinomycetota</taxon>
        <taxon>Actinomycetes</taxon>
        <taxon>Micrococcales</taxon>
        <taxon>Microbacteriaceae</taxon>
        <taxon>Klugiella</taxon>
    </lineage>
</organism>
<feature type="transmembrane region" description="Helical" evidence="1">
    <location>
        <begin position="1005"/>
        <end position="1022"/>
    </location>
</feature>
<dbReference type="AlphaFoldDB" id="A0A543HHE8"/>
<proteinExistence type="predicted"/>
<dbReference type="Proteomes" id="UP000318331">
    <property type="component" value="Unassembled WGS sequence"/>
</dbReference>
<dbReference type="InterPro" id="IPR036179">
    <property type="entry name" value="Ig-like_dom_sf"/>
</dbReference>
<name>A0A543HHE8_9MICO</name>
<dbReference type="InterPro" id="IPR013151">
    <property type="entry name" value="Immunoglobulin_dom"/>
</dbReference>
<feature type="domain" description="Ig-like" evidence="2">
    <location>
        <begin position="777"/>
        <end position="865"/>
    </location>
</feature>
<dbReference type="InterPro" id="IPR011044">
    <property type="entry name" value="Quino_amine_DH_bsu"/>
</dbReference>
<dbReference type="InterPro" id="IPR015943">
    <property type="entry name" value="WD40/YVTN_repeat-like_dom_sf"/>
</dbReference>
<evidence type="ECO:0000259" key="2">
    <source>
        <dbReference type="PROSITE" id="PS50835"/>
    </source>
</evidence>